<reference evidence="4" key="2">
    <citation type="submission" date="2020-04" db="EMBL/GenBank/DDBJ databases">
        <authorList>
            <consortium name="NCBI Genome Project"/>
        </authorList>
    </citation>
    <scope>NUCLEOTIDE SEQUENCE</scope>
    <source>
        <strain evidence="4">CBS 342.82</strain>
    </source>
</reference>
<organism evidence="4">
    <name type="scientific">Dissoconium aciculare CBS 342.82</name>
    <dbReference type="NCBI Taxonomy" id="1314786"/>
    <lineage>
        <taxon>Eukaryota</taxon>
        <taxon>Fungi</taxon>
        <taxon>Dikarya</taxon>
        <taxon>Ascomycota</taxon>
        <taxon>Pezizomycotina</taxon>
        <taxon>Dothideomycetes</taxon>
        <taxon>Dothideomycetidae</taxon>
        <taxon>Mycosphaerellales</taxon>
        <taxon>Dissoconiaceae</taxon>
        <taxon>Dissoconium</taxon>
    </lineage>
</organism>
<proteinExistence type="predicted"/>
<evidence type="ECO:0000256" key="2">
    <source>
        <dbReference type="SAM" id="Phobius"/>
    </source>
</evidence>
<feature type="transmembrane region" description="Helical" evidence="2">
    <location>
        <begin position="44"/>
        <end position="66"/>
    </location>
</feature>
<dbReference type="RefSeq" id="XP_033464034.1">
    <property type="nucleotide sequence ID" value="XM_033603608.1"/>
</dbReference>
<dbReference type="Proteomes" id="UP000504637">
    <property type="component" value="Unplaced"/>
</dbReference>
<evidence type="ECO:0000256" key="1">
    <source>
        <dbReference type="SAM" id="MobiDB-lite"/>
    </source>
</evidence>
<dbReference type="GeneID" id="54361408"/>
<feature type="region of interest" description="Disordered" evidence="1">
    <location>
        <begin position="270"/>
        <end position="312"/>
    </location>
</feature>
<feature type="region of interest" description="Disordered" evidence="1">
    <location>
        <begin position="213"/>
        <end position="237"/>
    </location>
</feature>
<dbReference type="AlphaFoldDB" id="A0A6J3MGK4"/>
<name>A0A6J3MGK4_9PEZI</name>
<protein>
    <submittedName>
        <fullName evidence="4">Uncharacterized protein</fullName>
    </submittedName>
</protein>
<keyword evidence="2" id="KW-0472">Membrane</keyword>
<keyword evidence="3" id="KW-1185">Reference proteome</keyword>
<keyword evidence="2" id="KW-1133">Transmembrane helix</keyword>
<accession>A0A6J3MGK4</accession>
<evidence type="ECO:0000313" key="4">
    <source>
        <dbReference type="RefSeq" id="XP_033464034.1"/>
    </source>
</evidence>
<evidence type="ECO:0000313" key="3">
    <source>
        <dbReference type="Proteomes" id="UP000504637"/>
    </source>
</evidence>
<feature type="compositionally biased region" description="Polar residues" evidence="1">
    <location>
        <begin position="280"/>
        <end position="312"/>
    </location>
</feature>
<reference evidence="4" key="1">
    <citation type="submission" date="2020-01" db="EMBL/GenBank/DDBJ databases">
        <authorList>
            <consortium name="DOE Joint Genome Institute"/>
            <person name="Haridas S."/>
            <person name="Albert R."/>
            <person name="Binder M."/>
            <person name="Bloem J."/>
            <person name="Labutti K."/>
            <person name="Salamov A."/>
            <person name="Andreopoulos B."/>
            <person name="Baker S.E."/>
            <person name="Barry K."/>
            <person name="Bills G."/>
            <person name="Bluhm B.H."/>
            <person name="Cannon C."/>
            <person name="Castanera R."/>
            <person name="Culley D.E."/>
            <person name="Daum C."/>
            <person name="Ezra D."/>
            <person name="Gonzalez J.B."/>
            <person name="Henrissat B."/>
            <person name="Kuo A."/>
            <person name="Liang C."/>
            <person name="Lipzen A."/>
            <person name="Lutzoni F."/>
            <person name="Magnuson J."/>
            <person name="Mondo S."/>
            <person name="Nolan M."/>
            <person name="Ohm R."/>
            <person name="Pangilinan J."/>
            <person name="Park H.-J."/>
            <person name="Ramirez L."/>
            <person name="Alfaro M."/>
            <person name="Sun H."/>
            <person name="Tritt A."/>
            <person name="Yoshinaga Y."/>
            <person name="Zwiers L.-H."/>
            <person name="Turgeon B.G."/>
            <person name="Goodwin S.B."/>
            <person name="Spatafora J.W."/>
            <person name="Crous P.W."/>
            <person name="Grigoriev I.V."/>
        </authorList>
    </citation>
    <scope>NUCLEOTIDE SEQUENCE</scope>
    <source>
        <strain evidence="4">CBS 342.82</strain>
    </source>
</reference>
<dbReference type="OrthoDB" id="3945785at2759"/>
<keyword evidence="2" id="KW-0812">Transmembrane</keyword>
<reference evidence="4" key="3">
    <citation type="submission" date="2025-08" db="UniProtKB">
        <authorList>
            <consortium name="RefSeq"/>
        </authorList>
    </citation>
    <scope>IDENTIFICATION</scope>
    <source>
        <strain evidence="4">CBS 342.82</strain>
    </source>
</reference>
<gene>
    <name evidence="4" type="ORF">K489DRAFT_375077</name>
</gene>
<sequence length="312" mass="33784">MANMENAADDIEHLAHEGVELLLRSKLQVFRRGSADSTITGSPLLLISVTSAIGGSIVLLLLIFAIRRRNAAAAAARKTQLDDPLPAKSKKTRQEGITALPMYRQDCLASTISPSAVPDIRSPAIEHFEAGHARNRISEKETIATQVRTVEESPSEEKAGMSSQLGHLEPVLKPHHEGDDFIPPKALQKPKNKIKNMVAKGIASARIQRDLESQCGHGTRPGLEDDRWSWTNSQAPTTPRVRAFSKRFSKSTMDSLPPLPVAQASMLIQNASQKAHIAAASQQTHNSLAQQSGEQSSGTMSPSNRQNSGSDE</sequence>